<organism evidence="1 2">
    <name type="scientific">Quercus suber</name>
    <name type="common">Cork oak</name>
    <dbReference type="NCBI Taxonomy" id="58331"/>
    <lineage>
        <taxon>Eukaryota</taxon>
        <taxon>Viridiplantae</taxon>
        <taxon>Streptophyta</taxon>
        <taxon>Embryophyta</taxon>
        <taxon>Tracheophyta</taxon>
        <taxon>Spermatophyta</taxon>
        <taxon>Magnoliopsida</taxon>
        <taxon>eudicotyledons</taxon>
        <taxon>Gunneridae</taxon>
        <taxon>Pentapetalae</taxon>
        <taxon>rosids</taxon>
        <taxon>fabids</taxon>
        <taxon>Fagales</taxon>
        <taxon>Fagaceae</taxon>
        <taxon>Quercus</taxon>
    </lineage>
</organism>
<sequence>MILDLGSSSSLPLFVFIQNNSGFCINFDCLNFFLDIIKEDEKFSGGVGRQKEGKDIRIIRSNLKSRQIIWLR</sequence>
<evidence type="ECO:0000313" key="1">
    <source>
        <dbReference type="EMBL" id="KAK7836602.1"/>
    </source>
</evidence>
<evidence type="ECO:0000313" key="2">
    <source>
        <dbReference type="Proteomes" id="UP000237347"/>
    </source>
</evidence>
<accession>A0AAW0KC56</accession>
<comment type="caution">
    <text evidence="1">The sequence shown here is derived from an EMBL/GenBank/DDBJ whole genome shotgun (WGS) entry which is preliminary data.</text>
</comment>
<dbReference type="AlphaFoldDB" id="A0AAW0KC56"/>
<dbReference type="Proteomes" id="UP000237347">
    <property type="component" value="Unassembled WGS sequence"/>
</dbReference>
<proteinExistence type="predicted"/>
<gene>
    <name evidence="1" type="ORF">CFP56_022320</name>
</gene>
<protein>
    <submittedName>
        <fullName evidence="1">Uncharacterized protein</fullName>
    </submittedName>
</protein>
<dbReference type="EMBL" id="PKMF04000349">
    <property type="protein sequence ID" value="KAK7836602.1"/>
    <property type="molecule type" value="Genomic_DNA"/>
</dbReference>
<keyword evidence="2" id="KW-1185">Reference proteome</keyword>
<reference evidence="1 2" key="1">
    <citation type="journal article" date="2018" name="Sci. Data">
        <title>The draft genome sequence of cork oak.</title>
        <authorList>
            <person name="Ramos A.M."/>
            <person name="Usie A."/>
            <person name="Barbosa P."/>
            <person name="Barros P.M."/>
            <person name="Capote T."/>
            <person name="Chaves I."/>
            <person name="Simoes F."/>
            <person name="Abreu I."/>
            <person name="Carrasquinho I."/>
            <person name="Faro C."/>
            <person name="Guimaraes J.B."/>
            <person name="Mendonca D."/>
            <person name="Nobrega F."/>
            <person name="Rodrigues L."/>
            <person name="Saibo N.J.M."/>
            <person name="Varela M.C."/>
            <person name="Egas C."/>
            <person name="Matos J."/>
            <person name="Miguel C.M."/>
            <person name="Oliveira M.M."/>
            <person name="Ricardo C.P."/>
            <person name="Goncalves S."/>
        </authorList>
    </citation>
    <scope>NUCLEOTIDE SEQUENCE [LARGE SCALE GENOMIC DNA]</scope>
    <source>
        <strain evidence="2">cv. HL8</strain>
    </source>
</reference>
<name>A0AAW0KC56_QUESU</name>